<reference evidence="1" key="1">
    <citation type="submission" date="2020-04" db="EMBL/GenBank/DDBJ databases">
        <authorList>
            <person name="Alioto T."/>
            <person name="Alioto T."/>
            <person name="Gomez Garrido J."/>
        </authorList>
    </citation>
    <scope>NUCLEOTIDE SEQUENCE</scope>
    <source>
        <strain evidence="1">A484AB</strain>
    </source>
</reference>
<sequence length="624" mass="71539">MSNKKKKRTSSMFDFDNVKASVQEKACRTHHVRQVLNDLRNVNINDIVSNDIDLGEDEILALMTTKISIQAVNNLRKTLQHVPANITRVTETPMRSSMIYEVFKSLRSANLSMEEIETYSKILESRCPVFMSINDPITDIDFSSDKDLLVKYLTPPVSVCMRCDKRLSMRNNPSRAVLFTLRGPVRCAKVTLECRDCSTRYGVCNYTDKCGTRFYPQDFDIDLIEVSNVTYLRPDLYQWMPSLSNHCWVSFSGFAEAYNEINENQIKKYAQSLKDASVLDEDMDDSNKGILPGEMSAKVVANAFWKREAELELLSHGLRETWIFMEKKSGPYTGTTDDIMEYIDKKRSVEQYSHDCSAHCKEKALSEMSSQPHLSESSFEAINSGLDKISQVSKIGNSPNASTFQGTSDFLLQNPEFVENQEVQGDMVCNKDTGGLKTLQCWSRGIFFIVSAGGHIEYWQPLYRSESPTQAYLITVLWLYGKFKDLKDAGYSEDEIIQAMSSVVLAYDNMCHLDGLLVSKKNLPFPKPFDQAWKCIGKVIDRLHIRNHVDPKCQLQYNADDKVPSHFNTMACEQTFIWASRLKKVMCAMPHIHQFFFLHRLVKYRNAYTEKCHKQRKTPVLPKK</sequence>
<dbReference type="Pfam" id="PF18718">
    <property type="entry name" value="CxC5"/>
    <property type="match status" value="1"/>
</dbReference>
<name>A0A7D9DQU3_PARCT</name>
<comment type="caution">
    <text evidence="1">The sequence shown here is derived from an EMBL/GenBank/DDBJ whole genome shotgun (WGS) entry which is preliminary data.</text>
</comment>
<keyword evidence="2" id="KW-1185">Reference proteome</keyword>
<proteinExistence type="predicted"/>
<evidence type="ECO:0000313" key="2">
    <source>
        <dbReference type="Proteomes" id="UP001152795"/>
    </source>
</evidence>
<evidence type="ECO:0000313" key="1">
    <source>
        <dbReference type="EMBL" id="CAB3991481.1"/>
    </source>
</evidence>
<organism evidence="1 2">
    <name type="scientific">Paramuricea clavata</name>
    <name type="common">Red gorgonian</name>
    <name type="synonym">Violescent sea-whip</name>
    <dbReference type="NCBI Taxonomy" id="317549"/>
    <lineage>
        <taxon>Eukaryota</taxon>
        <taxon>Metazoa</taxon>
        <taxon>Cnidaria</taxon>
        <taxon>Anthozoa</taxon>
        <taxon>Octocorallia</taxon>
        <taxon>Malacalcyonacea</taxon>
        <taxon>Plexauridae</taxon>
        <taxon>Paramuricea</taxon>
    </lineage>
</organism>
<protein>
    <submittedName>
        <fullName evidence="1">Uncharacterized protein</fullName>
    </submittedName>
</protein>
<dbReference type="Proteomes" id="UP001152795">
    <property type="component" value="Unassembled WGS sequence"/>
</dbReference>
<dbReference type="EMBL" id="CACRXK020001858">
    <property type="protein sequence ID" value="CAB3991481.1"/>
    <property type="molecule type" value="Genomic_DNA"/>
</dbReference>
<dbReference type="AlphaFoldDB" id="A0A7D9DQU3"/>
<gene>
    <name evidence="1" type="ORF">PACLA_8A087572</name>
</gene>
<dbReference type="InterPro" id="IPR041539">
    <property type="entry name" value="CxC5"/>
</dbReference>
<dbReference type="OrthoDB" id="10011386at2759"/>
<accession>A0A7D9DQU3</accession>